<comment type="caution">
    <text evidence="7">The sequence shown here is derived from an EMBL/GenBank/DDBJ whole genome shotgun (WGS) entry which is preliminary data.</text>
</comment>
<keyword evidence="4" id="KW-0804">Transcription</keyword>
<sequence>MRVTFWETANCRALPNRAQVFLDSILDAVPIFSRTRFLPDLHASLFGRDLVNALLFITAKLTGFRFAAEHVDIDAQIDFILRSTLIQEDATLDSASLDNFRIGCLLSFYEFHQYPGHQAWMRIGNLARMAFWIGLDRLDNDRGSSAGLPSGFESMNQLEMEDWRSVWWFIYRLDSYASLSSGTPYLIDETLVRTSLLSDSRQLNMCPVREFHSRLFLPRKADTLDILASKVSRGTDASYTVLMNLHVISTTILRQVGRALQVRMLDPTSVTQDELNALEQQLYTLRLSLPINYFNPTRNVFQNETRAEHHARLVTVLHQLVARLLVSIAKCSCLAEGPEWLSSWQQVLEAGQDIAHVSEKWDSVFILSADPAVTLICFTALIFLDLHKKYAGTAAEPGFLSNIVQCEKILLLLLEQFATKWALPRLLVLSFKSFSEIMPSAFSYSEVQAVLRRFEAPLHPRWLQFLSSAQV</sequence>
<reference evidence="7" key="1">
    <citation type="submission" date="2022-10" db="EMBL/GenBank/DDBJ databases">
        <title>Tapping the CABI collections for fungal endophytes: first genome assemblies for Collariella, Neodidymelliopsis, Ascochyta clinopodiicola, Didymella pomorum, Didymosphaeria variabile, Neocosmospora piperis and Neocucurbitaria cava.</title>
        <authorList>
            <person name="Hill R."/>
        </authorList>
    </citation>
    <scope>NUCLEOTIDE SEQUENCE</scope>
    <source>
        <strain evidence="7">IMI 356815</strain>
    </source>
</reference>
<evidence type="ECO:0000313" key="8">
    <source>
        <dbReference type="Proteomes" id="UP001140513"/>
    </source>
</evidence>
<keyword evidence="2" id="KW-0479">Metal-binding</keyword>
<dbReference type="PANTHER" id="PTHR47338:SF10">
    <property type="entry name" value="TRANSCRIPTION FACTOR DOMAIN-CONTAINING PROTEIN-RELATED"/>
    <property type="match status" value="1"/>
</dbReference>
<dbReference type="RefSeq" id="XP_056069249.1">
    <property type="nucleotide sequence ID" value="XM_056217693.1"/>
</dbReference>
<comment type="subcellular location">
    <subcellularLocation>
        <location evidence="1">Nucleus</location>
    </subcellularLocation>
</comment>
<feature type="domain" description="Xylanolytic transcriptional activator regulatory" evidence="6">
    <location>
        <begin position="119"/>
        <end position="203"/>
    </location>
</feature>
<keyword evidence="8" id="KW-1185">Reference proteome</keyword>
<dbReference type="EMBL" id="JAPEUX010000006">
    <property type="protein sequence ID" value="KAJ4350319.1"/>
    <property type="molecule type" value="Genomic_DNA"/>
</dbReference>
<accession>A0A9W8XGP4</accession>
<gene>
    <name evidence="7" type="ORF">N0V89_008940</name>
</gene>
<dbReference type="GO" id="GO:0006351">
    <property type="term" value="P:DNA-templated transcription"/>
    <property type="evidence" value="ECO:0007669"/>
    <property type="project" value="InterPro"/>
</dbReference>
<dbReference type="InterPro" id="IPR007219">
    <property type="entry name" value="XnlR_reg_dom"/>
</dbReference>
<dbReference type="GeneID" id="80912470"/>
<dbReference type="PANTHER" id="PTHR47338">
    <property type="entry name" value="ZN(II)2CYS6 TRANSCRIPTION FACTOR (EUROFUNG)-RELATED"/>
    <property type="match status" value="1"/>
</dbReference>
<protein>
    <recommendedName>
        <fullName evidence="6">Xylanolytic transcriptional activator regulatory domain-containing protein</fullName>
    </recommendedName>
</protein>
<dbReference type="GO" id="GO:0003677">
    <property type="term" value="F:DNA binding"/>
    <property type="evidence" value="ECO:0007669"/>
    <property type="project" value="InterPro"/>
</dbReference>
<keyword evidence="3" id="KW-0805">Transcription regulation</keyword>
<evidence type="ECO:0000256" key="3">
    <source>
        <dbReference type="ARBA" id="ARBA00023015"/>
    </source>
</evidence>
<dbReference type="Pfam" id="PF04082">
    <property type="entry name" value="Fungal_trans"/>
    <property type="match status" value="1"/>
</dbReference>
<dbReference type="AlphaFoldDB" id="A0A9W8XGP4"/>
<dbReference type="GO" id="GO:0005634">
    <property type="term" value="C:nucleus"/>
    <property type="evidence" value="ECO:0007669"/>
    <property type="project" value="UniProtKB-SubCell"/>
</dbReference>
<evidence type="ECO:0000256" key="2">
    <source>
        <dbReference type="ARBA" id="ARBA00022723"/>
    </source>
</evidence>
<dbReference type="SMART" id="SM00906">
    <property type="entry name" value="Fungal_trans"/>
    <property type="match status" value="1"/>
</dbReference>
<evidence type="ECO:0000313" key="7">
    <source>
        <dbReference type="EMBL" id="KAJ4350319.1"/>
    </source>
</evidence>
<dbReference type="CDD" id="cd12148">
    <property type="entry name" value="fungal_TF_MHR"/>
    <property type="match status" value="1"/>
</dbReference>
<proteinExistence type="predicted"/>
<keyword evidence="5" id="KW-0539">Nucleus</keyword>
<organism evidence="7 8">
    <name type="scientific">Didymosphaeria variabile</name>
    <dbReference type="NCBI Taxonomy" id="1932322"/>
    <lineage>
        <taxon>Eukaryota</taxon>
        <taxon>Fungi</taxon>
        <taxon>Dikarya</taxon>
        <taxon>Ascomycota</taxon>
        <taxon>Pezizomycotina</taxon>
        <taxon>Dothideomycetes</taxon>
        <taxon>Pleosporomycetidae</taxon>
        <taxon>Pleosporales</taxon>
        <taxon>Massarineae</taxon>
        <taxon>Didymosphaeriaceae</taxon>
        <taxon>Didymosphaeria</taxon>
    </lineage>
</organism>
<dbReference type="Proteomes" id="UP001140513">
    <property type="component" value="Unassembled WGS sequence"/>
</dbReference>
<dbReference type="OrthoDB" id="3362851at2759"/>
<evidence type="ECO:0000256" key="1">
    <source>
        <dbReference type="ARBA" id="ARBA00004123"/>
    </source>
</evidence>
<dbReference type="GO" id="GO:0000981">
    <property type="term" value="F:DNA-binding transcription factor activity, RNA polymerase II-specific"/>
    <property type="evidence" value="ECO:0007669"/>
    <property type="project" value="InterPro"/>
</dbReference>
<evidence type="ECO:0000256" key="5">
    <source>
        <dbReference type="ARBA" id="ARBA00023242"/>
    </source>
</evidence>
<dbReference type="GO" id="GO:0008270">
    <property type="term" value="F:zinc ion binding"/>
    <property type="evidence" value="ECO:0007669"/>
    <property type="project" value="InterPro"/>
</dbReference>
<evidence type="ECO:0000259" key="6">
    <source>
        <dbReference type="SMART" id="SM00906"/>
    </source>
</evidence>
<evidence type="ECO:0000256" key="4">
    <source>
        <dbReference type="ARBA" id="ARBA00023163"/>
    </source>
</evidence>
<dbReference type="InterPro" id="IPR050815">
    <property type="entry name" value="TF_fung"/>
</dbReference>
<name>A0A9W8XGP4_9PLEO</name>